<comment type="caution">
    <text evidence="1">The sequence shown here is derived from an EMBL/GenBank/DDBJ whole genome shotgun (WGS) entry which is preliminary data.</text>
</comment>
<evidence type="ECO:0000313" key="2">
    <source>
        <dbReference type="Proteomes" id="UP000696573"/>
    </source>
</evidence>
<keyword evidence="2" id="KW-1185">Reference proteome</keyword>
<organism evidence="1 2">
    <name type="scientific">Clonostachys rhizophaga</name>
    <dbReference type="NCBI Taxonomy" id="160324"/>
    <lineage>
        <taxon>Eukaryota</taxon>
        <taxon>Fungi</taxon>
        <taxon>Dikarya</taxon>
        <taxon>Ascomycota</taxon>
        <taxon>Pezizomycotina</taxon>
        <taxon>Sordariomycetes</taxon>
        <taxon>Hypocreomycetidae</taxon>
        <taxon>Hypocreales</taxon>
        <taxon>Bionectriaceae</taxon>
        <taxon>Clonostachys</taxon>
    </lineage>
</organism>
<dbReference type="AlphaFoldDB" id="A0A9N9VLB7"/>
<reference evidence="1" key="1">
    <citation type="submission" date="2021-10" db="EMBL/GenBank/DDBJ databases">
        <authorList>
            <person name="Piombo E."/>
        </authorList>
    </citation>
    <scope>NUCLEOTIDE SEQUENCE</scope>
</reference>
<name>A0A9N9VLB7_9HYPO</name>
<proteinExistence type="predicted"/>
<dbReference type="EMBL" id="CABFNQ020000711">
    <property type="protein sequence ID" value="CAH0025567.1"/>
    <property type="molecule type" value="Genomic_DNA"/>
</dbReference>
<dbReference type="Proteomes" id="UP000696573">
    <property type="component" value="Unassembled WGS sequence"/>
</dbReference>
<sequence length="104" mass="11575">MVFSSPKDMISWWSGGAGLTGAATFDLTVSRSSVLLRLPIPEERNDHSLWTDALCEFKYQARGSSLLAALPRDAKHDPALHENPTAGYSRNLWRFRAGVTLVMR</sequence>
<accession>A0A9N9VLB7</accession>
<evidence type="ECO:0000313" key="1">
    <source>
        <dbReference type="EMBL" id="CAH0025567.1"/>
    </source>
</evidence>
<gene>
    <name evidence="1" type="ORF">CRHIZ90672A_00017993</name>
</gene>
<protein>
    <submittedName>
        <fullName evidence="1">Uncharacterized protein</fullName>
    </submittedName>
</protein>